<accession>A0A7J9JCZ3</accession>
<keyword evidence="2" id="KW-1185">Reference proteome</keyword>
<dbReference type="InterPro" id="IPR001611">
    <property type="entry name" value="Leu-rich_rpt"/>
</dbReference>
<name>A0A7J9JCZ3_9ROSI</name>
<proteinExistence type="predicted"/>
<dbReference type="PROSITE" id="PS51450">
    <property type="entry name" value="LRR"/>
    <property type="match status" value="1"/>
</dbReference>
<evidence type="ECO:0000313" key="2">
    <source>
        <dbReference type="Proteomes" id="UP000593575"/>
    </source>
</evidence>
<protein>
    <submittedName>
        <fullName evidence="1">Uncharacterized protein</fullName>
    </submittedName>
</protein>
<reference evidence="1 2" key="1">
    <citation type="journal article" date="2019" name="Genome Biol. Evol.">
        <title>Insights into the evolution of the New World diploid cottons (Gossypium, subgenus Houzingenia) based on genome sequencing.</title>
        <authorList>
            <person name="Grover C.E."/>
            <person name="Arick M.A. 2nd"/>
            <person name="Thrash A."/>
            <person name="Conover J.L."/>
            <person name="Sanders W.S."/>
            <person name="Peterson D.G."/>
            <person name="Frelichowski J.E."/>
            <person name="Scheffler J.A."/>
            <person name="Scheffler B.E."/>
            <person name="Wendel J.F."/>
        </authorList>
    </citation>
    <scope>NUCLEOTIDE SEQUENCE [LARGE SCALE GENOMIC DNA]</scope>
    <source>
        <strain evidence="1">6</strain>
        <tissue evidence="1">Leaf</tissue>
    </source>
</reference>
<evidence type="ECO:0000313" key="1">
    <source>
        <dbReference type="EMBL" id="MBA0832147.1"/>
    </source>
</evidence>
<gene>
    <name evidence="1" type="ORF">Goarm_016554</name>
</gene>
<dbReference type="AlphaFoldDB" id="A0A7J9JCZ3"/>
<dbReference type="Gene3D" id="3.80.10.10">
    <property type="entry name" value="Ribonuclease Inhibitor"/>
    <property type="match status" value="1"/>
</dbReference>
<comment type="caution">
    <text evidence="1">The sequence shown here is derived from an EMBL/GenBank/DDBJ whole genome shotgun (WGS) entry which is preliminary data.</text>
</comment>
<sequence>MRSKLFLSSRKDLLTMETLLHGQLKKIAAGGEVLSVNRAGHIIRLDLHPVFSHADHDDFTWTPMDGVISSSLLDLRHLSHLDLSRNQFTKIPGFVGVP</sequence>
<dbReference type="EMBL" id="JABFAE010000007">
    <property type="protein sequence ID" value="MBA0832147.1"/>
    <property type="molecule type" value="Genomic_DNA"/>
</dbReference>
<dbReference type="Proteomes" id="UP000593575">
    <property type="component" value="Unassembled WGS sequence"/>
</dbReference>
<organism evidence="1 2">
    <name type="scientific">Gossypium armourianum</name>
    <dbReference type="NCBI Taxonomy" id="34283"/>
    <lineage>
        <taxon>Eukaryota</taxon>
        <taxon>Viridiplantae</taxon>
        <taxon>Streptophyta</taxon>
        <taxon>Embryophyta</taxon>
        <taxon>Tracheophyta</taxon>
        <taxon>Spermatophyta</taxon>
        <taxon>Magnoliopsida</taxon>
        <taxon>eudicotyledons</taxon>
        <taxon>Gunneridae</taxon>
        <taxon>Pentapetalae</taxon>
        <taxon>rosids</taxon>
        <taxon>malvids</taxon>
        <taxon>Malvales</taxon>
        <taxon>Malvaceae</taxon>
        <taxon>Malvoideae</taxon>
        <taxon>Gossypium</taxon>
    </lineage>
</organism>
<dbReference type="InterPro" id="IPR032675">
    <property type="entry name" value="LRR_dom_sf"/>
</dbReference>